<dbReference type="EMBL" id="BDUF01000028">
    <property type="protein sequence ID" value="GAX89689.1"/>
    <property type="molecule type" value="Genomic_DNA"/>
</dbReference>
<keyword evidence="2" id="KW-1185">Reference proteome</keyword>
<dbReference type="Proteomes" id="UP000217785">
    <property type="component" value="Unassembled WGS sequence"/>
</dbReference>
<proteinExistence type="predicted"/>
<gene>
    <name evidence="1" type="ORF">EFBL_1313</name>
</gene>
<reference evidence="2" key="1">
    <citation type="submission" date="2017-07" db="EMBL/GenBank/DDBJ databases">
        <title>Draft genome sequence of Effusibacillus lacus strain skLN1.</title>
        <authorList>
            <person name="Watanabe M."/>
            <person name="Kojima H."/>
            <person name="Fukui M."/>
        </authorList>
    </citation>
    <scope>NUCLEOTIDE SEQUENCE [LARGE SCALE GENOMIC DNA]</scope>
    <source>
        <strain evidence="2">skLN1</strain>
    </source>
</reference>
<evidence type="ECO:0000313" key="1">
    <source>
        <dbReference type="EMBL" id="GAX89689.1"/>
    </source>
</evidence>
<evidence type="ECO:0000313" key="2">
    <source>
        <dbReference type="Proteomes" id="UP000217785"/>
    </source>
</evidence>
<organism evidence="1 2">
    <name type="scientific">Effusibacillus lacus</name>
    <dbReference type="NCBI Taxonomy" id="1348429"/>
    <lineage>
        <taxon>Bacteria</taxon>
        <taxon>Bacillati</taxon>
        <taxon>Bacillota</taxon>
        <taxon>Bacilli</taxon>
        <taxon>Bacillales</taxon>
        <taxon>Alicyclobacillaceae</taxon>
        <taxon>Effusibacillus</taxon>
    </lineage>
</organism>
<accession>A0A292YLA7</accession>
<comment type="caution">
    <text evidence="1">The sequence shown here is derived from an EMBL/GenBank/DDBJ whole genome shotgun (WGS) entry which is preliminary data.</text>
</comment>
<name>A0A292YLA7_9BACL</name>
<dbReference type="AlphaFoldDB" id="A0A292YLA7"/>
<protein>
    <submittedName>
        <fullName evidence="1">Uncharacterized protein</fullName>
    </submittedName>
</protein>
<sequence>MINGGNAGVTASVVQNGAGFQLQLVSNTTGAAGAFTVQDVSQNGKTLLSTNTNMVQPITAHFNMKWSVDVKVDKRQPLTRSEPGGSGVPITI</sequence>